<dbReference type="Proteomes" id="UP000887159">
    <property type="component" value="Unassembled WGS sequence"/>
</dbReference>
<comment type="caution">
    <text evidence="1">The sequence shown here is derived from an EMBL/GenBank/DDBJ whole genome shotgun (WGS) entry which is preliminary data.</text>
</comment>
<sequence>MGSEYQTRCKLCFSSPKDLGEGLKAATCLPRCPKDALLDLILEIELAIQFAPNQDLENIPRQLRGLSSIRMKSLPIAPAYGWTHRSRISSRYLPPVRVPLWNTRVTAEGPNPQ</sequence>
<protein>
    <submittedName>
        <fullName evidence="1">Uncharacterized protein</fullName>
    </submittedName>
</protein>
<dbReference type="EMBL" id="BMAU01021272">
    <property type="protein sequence ID" value="GFY07387.1"/>
    <property type="molecule type" value="Genomic_DNA"/>
</dbReference>
<evidence type="ECO:0000313" key="1">
    <source>
        <dbReference type="EMBL" id="GFY07387.1"/>
    </source>
</evidence>
<organism evidence="1 2">
    <name type="scientific">Trichonephila clavipes</name>
    <name type="common">Golden silk orbweaver</name>
    <name type="synonym">Nephila clavipes</name>
    <dbReference type="NCBI Taxonomy" id="2585209"/>
    <lineage>
        <taxon>Eukaryota</taxon>
        <taxon>Metazoa</taxon>
        <taxon>Ecdysozoa</taxon>
        <taxon>Arthropoda</taxon>
        <taxon>Chelicerata</taxon>
        <taxon>Arachnida</taxon>
        <taxon>Araneae</taxon>
        <taxon>Araneomorphae</taxon>
        <taxon>Entelegynae</taxon>
        <taxon>Araneoidea</taxon>
        <taxon>Nephilidae</taxon>
        <taxon>Trichonephila</taxon>
    </lineage>
</organism>
<accession>A0A8X6V761</accession>
<gene>
    <name evidence="1" type="ORF">TNCV_5085721</name>
</gene>
<dbReference type="AlphaFoldDB" id="A0A8X6V761"/>
<proteinExistence type="predicted"/>
<reference evidence="1" key="1">
    <citation type="submission" date="2020-08" db="EMBL/GenBank/DDBJ databases">
        <title>Multicomponent nature underlies the extraordinary mechanical properties of spider dragline silk.</title>
        <authorList>
            <person name="Kono N."/>
            <person name="Nakamura H."/>
            <person name="Mori M."/>
            <person name="Yoshida Y."/>
            <person name="Ohtoshi R."/>
            <person name="Malay A.D."/>
            <person name="Moran D.A.P."/>
            <person name="Tomita M."/>
            <person name="Numata K."/>
            <person name="Arakawa K."/>
        </authorList>
    </citation>
    <scope>NUCLEOTIDE SEQUENCE</scope>
</reference>
<keyword evidence="2" id="KW-1185">Reference proteome</keyword>
<name>A0A8X6V761_TRICX</name>
<evidence type="ECO:0000313" key="2">
    <source>
        <dbReference type="Proteomes" id="UP000887159"/>
    </source>
</evidence>